<name>A0A915U056_9BACT</name>
<dbReference type="EMBL" id="AP024233">
    <property type="protein sequence ID" value="BCO08574.1"/>
    <property type="molecule type" value="Genomic_DNA"/>
</dbReference>
<sequence length="76" mass="8639">MSILSNFLTEHKTHRANLFIGKRMSRVVSRVSEIFWFSLSFFLFLILGPFSAIAVIAGLWNLAGEHRDKMVEPASV</sequence>
<keyword evidence="1" id="KW-1133">Transmembrane helix</keyword>
<organism evidence="2 3">
    <name type="scientific">Desulfolithobacter dissulfuricans</name>
    <dbReference type="NCBI Taxonomy" id="2795293"/>
    <lineage>
        <taxon>Bacteria</taxon>
        <taxon>Pseudomonadati</taxon>
        <taxon>Thermodesulfobacteriota</taxon>
        <taxon>Desulfobulbia</taxon>
        <taxon>Desulfobulbales</taxon>
        <taxon>Desulfobulbaceae</taxon>
        <taxon>Desulfolithobacter</taxon>
    </lineage>
</organism>
<dbReference type="AlphaFoldDB" id="A0A915U056"/>
<keyword evidence="1" id="KW-0472">Membrane</keyword>
<evidence type="ECO:0000313" key="2">
    <source>
        <dbReference type="EMBL" id="BCO08574.1"/>
    </source>
</evidence>
<protein>
    <submittedName>
        <fullName evidence="2">Uncharacterized protein</fullName>
    </submittedName>
</protein>
<evidence type="ECO:0000256" key="1">
    <source>
        <dbReference type="SAM" id="Phobius"/>
    </source>
</evidence>
<reference evidence="2" key="1">
    <citation type="submission" date="2020-12" db="EMBL/GenBank/DDBJ databases">
        <title>Desulfobium dissulfuricans gen. nov., sp. nov., a novel mesophilic, sulfate-reducing bacterium isolated from a deep-sea hydrothermal vent.</title>
        <authorList>
            <person name="Hashimoto Y."/>
            <person name="Tame A."/>
            <person name="Sawayama S."/>
            <person name="Miyazaki J."/>
            <person name="Takai K."/>
            <person name="Nakagawa S."/>
        </authorList>
    </citation>
    <scope>NUCLEOTIDE SEQUENCE</scope>
    <source>
        <strain evidence="2">GF1</strain>
    </source>
</reference>
<evidence type="ECO:0000313" key="3">
    <source>
        <dbReference type="Proteomes" id="UP001063350"/>
    </source>
</evidence>
<dbReference type="KEGG" id="ddu:GF1_09500"/>
<dbReference type="Proteomes" id="UP001063350">
    <property type="component" value="Chromosome"/>
</dbReference>
<dbReference type="RefSeq" id="WP_267928477.1">
    <property type="nucleotide sequence ID" value="NZ_AP024233.1"/>
</dbReference>
<gene>
    <name evidence="2" type="ORF">GF1_09500</name>
</gene>
<keyword evidence="3" id="KW-1185">Reference proteome</keyword>
<feature type="transmembrane region" description="Helical" evidence="1">
    <location>
        <begin position="34"/>
        <end position="60"/>
    </location>
</feature>
<proteinExistence type="predicted"/>
<accession>A0A915U056</accession>
<keyword evidence="1" id="KW-0812">Transmembrane</keyword>